<keyword evidence="3" id="KW-1185">Reference proteome</keyword>
<dbReference type="AlphaFoldDB" id="A0A1Y1XF13"/>
<dbReference type="InterPro" id="IPR029052">
    <property type="entry name" value="Metallo-depent_PP-like"/>
</dbReference>
<sequence>MKLLATSDLHGNIHQYKKLLEYIENHKDIEAVFIDGDLAIRRSKLRDAYIAKIEKEEKREVTPNEKKEIESVKVVDMQYNWFVDVFFPLMKNCKIPIYMNMGNADYRINLERLREFFAKNKNIADITILENDKIIPIENIKEELYIYSLSNVNLSNHRNKDWENVDMKKDIEVITDFYTKNPNTSKIEAQYIKFNGVTRKILLQGLKSKNINEQKILVNEDVSLLPEDTLEVILENFENNVSSDILSKTICLMHGPPYDTPLDIIRTREHVGSIALKNFLNKNKPLLSIHGHIHESVLMSNQFLVDNSDSDRNSISVSIGNDFKSKNFSIVVIDTNDLLNAKRYNI</sequence>
<name>A0A1Y1XF13_9FUNG</name>
<dbReference type="EMBL" id="MCFG01000053">
    <property type="protein sequence ID" value="ORX84371.1"/>
    <property type="molecule type" value="Genomic_DNA"/>
</dbReference>
<evidence type="ECO:0000313" key="3">
    <source>
        <dbReference type="Proteomes" id="UP000193944"/>
    </source>
</evidence>
<gene>
    <name evidence="2" type="ORF">BCR32DRAFT_291355</name>
</gene>
<reference evidence="2 3" key="1">
    <citation type="submission" date="2016-08" db="EMBL/GenBank/DDBJ databases">
        <title>A Parts List for Fungal Cellulosomes Revealed by Comparative Genomics.</title>
        <authorList>
            <consortium name="DOE Joint Genome Institute"/>
            <person name="Haitjema C.H."/>
            <person name="Gilmore S.P."/>
            <person name="Henske J.K."/>
            <person name="Solomon K.V."/>
            <person name="De Groot R."/>
            <person name="Kuo A."/>
            <person name="Mondo S.J."/>
            <person name="Salamov A.A."/>
            <person name="Labutti K."/>
            <person name="Zhao Z."/>
            <person name="Chiniquy J."/>
            <person name="Barry K."/>
            <person name="Brewer H.M."/>
            <person name="Purvine S.O."/>
            <person name="Wright A.T."/>
            <person name="Boxma B."/>
            <person name="Van Alen T."/>
            <person name="Hackstein J.H."/>
            <person name="Baker S.E."/>
            <person name="Grigoriev I.V."/>
            <person name="O'Malley M.A."/>
        </authorList>
    </citation>
    <scope>NUCLEOTIDE SEQUENCE [LARGE SCALE GENOMIC DNA]</scope>
    <source>
        <strain evidence="2 3">S4</strain>
    </source>
</reference>
<evidence type="ECO:0000259" key="1">
    <source>
        <dbReference type="Pfam" id="PF00149"/>
    </source>
</evidence>
<protein>
    <submittedName>
        <fullName evidence="2">Metallo-dependent phosphatase</fullName>
    </submittedName>
</protein>
<dbReference type="GO" id="GO:0016787">
    <property type="term" value="F:hydrolase activity"/>
    <property type="evidence" value="ECO:0007669"/>
    <property type="project" value="InterPro"/>
</dbReference>
<dbReference type="Gene3D" id="3.60.21.10">
    <property type="match status" value="2"/>
</dbReference>
<dbReference type="OrthoDB" id="2160551at2759"/>
<dbReference type="Proteomes" id="UP000193944">
    <property type="component" value="Unassembled WGS sequence"/>
</dbReference>
<dbReference type="SUPFAM" id="SSF56300">
    <property type="entry name" value="Metallo-dependent phosphatases"/>
    <property type="match status" value="1"/>
</dbReference>
<dbReference type="PANTHER" id="PTHR37523:SF1">
    <property type="entry name" value="CALCINEURIN-LIKE PHOSPHOESTERASE DOMAIN-CONTAINING PROTEIN"/>
    <property type="match status" value="1"/>
</dbReference>
<dbReference type="PANTHER" id="PTHR37523">
    <property type="entry name" value="METALLOPHOSPHOESTERASE"/>
    <property type="match status" value="1"/>
</dbReference>
<evidence type="ECO:0000313" key="2">
    <source>
        <dbReference type="EMBL" id="ORX84371.1"/>
    </source>
</evidence>
<dbReference type="Pfam" id="PF00149">
    <property type="entry name" value="Metallophos"/>
    <property type="match status" value="1"/>
</dbReference>
<accession>A0A1Y1XF13</accession>
<proteinExistence type="predicted"/>
<feature type="domain" description="Calcineurin-like phosphoesterase" evidence="1">
    <location>
        <begin position="1"/>
        <end position="164"/>
    </location>
</feature>
<organism evidence="2 3">
    <name type="scientific">Anaeromyces robustus</name>
    <dbReference type="NCBI Taxonomy" id="1754192"/>
    <lineage>
        <taxon>Eukaryota</taxon>
        <taxon>Fungi</taxon>
        <taxon>Fungi incertae sedis</taxon>
        <taxon>Chytridiomycota</taxon>
        <taxon>Chytridiomycota incertae sedis</taxon>
        <taxon>Neocallimastigomycetes</taxon>
        <taxon>Neocallimastigales</taxon>
        <taxon>Neocallimastigaceae</taxon>
        <taxon>Anaeromyces</taxon>
    </lineage>
</organism>
<comment type="caution">
    <text evidence="2">The sequence shown here is derived from an EMBL/GenBank/DDBJ whole genome shotgun (WGS) entry which is preliminary data.</text>
</comment>
<dbReference type="InterPro" id="IPR004843">
    <property type="entry name" value="Calcineurin-like_PHP"/>
</dbReference>
<reference evidence="2 3" key="2">
    <citation type="submission" date="2016-08" db="EMBL/GenBank/DDBJ databases">
        <title>Pervasive Adenine N6-methylation of Active Genes in Fungi.</title>
        <authorList>
            <consortium name="DOE Joint Genome Institute"/>
            <person name="Mondo S.J."/>
            <person name="Dannebaum R.O."/>
            <person name="Kuo R.C."/>
            <person name="Labutti K."/>
            <person name="Haridas S."/>
            <person name="Kuo A."/>
            <person name="Salamov A."/>
            <person name="Ahrendt S.R."/>
            <person name="Lipzen A."/>
            <person name="Sullivan W."/>
            <person name="Andreopoulos W.B."/>
            <person name="Clum A."/>
            <person name="Lindquist E."/>
            <person name="Daum C."/>
            <person name="Ramamoorthy G.K."/>
            <person name="Gryganskyi A."/>
            <person name="Culley D."/>
            <person name="Magnuson J.K."/>
            <person name="James T.Y."/>
            <person name="O'Malley M.A."/>
            <person name="Stajich J.E."/>
            <person name="Spatafora J.W."/>
            <person name="Visel A."/>
            <person name="Grigoriev I.V."/>
        </authorList>
    </citation>
    <scope>NUCLEOTIDE SEQUENCE [LARGE SCALE GENOMIC DNA]</scope>
    <source>
        <strain evidence="2 3">S4</strain>
    </source>
</reference>